<feature type="coiled-coil region" evidence="15">
    <location>
        <begin position="1060"/>
        <end position="1087"/>
    </location>
</feature>
<dbReference type="InterPro" id="IPR036427">
    <property type="entry name" value="Bromodomain-like_sf"/>
</dbReference>
<dbReference type="SUPFAM" id="SSF63748">
    <property type="entry name" value="Tudor/PWWP/MBT"/>
    <property type="match status" value="1"/>
</dbReference>
<keyword evidence="4" id="KW-0479">Metal-binding</keyword>
<evidence type="ECO:0000256" key="10">
    <source>
        <dbReference type="ARBA" id="ARBA00023117"/>
    </source>
</evidence>
<feature type="domain" description="MYND-type" evidence="19">
    <location>
        <begin position="1094"/>
        <end position="1128"/>
    </location>
</feature>
<keyword evidence="11" id="KW-0804">Transcription</keyword>
<feature type="compositionally biased region" description="Basic residues" evidence="16">
    <location>
        <begin position="618"/>
        <end position="628"/>
    </location>
</feature>
<evidence type="ECO:0000256" key="11">
    <source>
        <dbReference type="ARBA" id="ARBA00023163"/>
    </source>
</evidence>
<dbReference type="PROSITE" id="PS50812">
    <property type="entry name" value="PWWP"/>
    <property type="match status" value="1"/>
</dbReference>
<evidence type="ECO:0008006" key="21">
    <source>
        <dbReference type="Google" id="ProtNLM"/>
    </source>
</evidence>
<feature type="region of interest" description="Disordered" evidence="16">
    <location>
        <begin position="176"/>
        <end position="284"/>
    </location>
</feature>
<dbReference type="SMART" id="SM00293">
    <property type="entry name" value="PWWP"/>
    <property type="match status" value="1"/>
</dbReference>
<keyword evidence="12" id="KW-0539">Nucleus</keyword>
<feature type="domain" description="Bromo" evidence="17">
    <location>
        <begin position="369"/>
        <end position="439"/>
    </location>
</feature>
<evidence type="ECO:0000256" key="4">
    <source>
        <dbReference type="ARBA" id="ARBA00022723"/>
    </source>
</evidence>
<dbReference type="Pfam" id="PF00439">
    <property type="entry name" value="Bromodomain"/>
    <property type="match status" value="1"/>
</dbReference>
<dbReference type="OrthoDB" id="298344at2759"/>
<dbReference type="InterPro" id="IPR001487">
    <property type="entry name" value="Bromodomain"/>
</dbReference>
<comment type="caution">
    <text evidence="20">The sequence shown here is derived from an EMBL/GenBank/DDBJ whole genome shotgun (WGS) entry which is preliminary data.</text>
</comment>
<dbReference type="Pfam" id="PF23460">
    <property type="entry name" value="ZMYND8_CC"/>
    <property type="match status" value="1"/>
</dbReference>
<evidence type="ECO:0000259" key="18">
    <source>
        <dbReference type="PROSITE" id="PS50812"/>
    </source>
</evidence>
<keyword evidence="9" id="KW-0805">Transcription regulation</keyword>
<reference evidence="20" key="1">
    <citation type="journal article" date="2018" name="Genome Res.">
        <title>The genomic architecture and molecular evolution of ant odorant receptors.</title>
        <authorList>
            <person name="McKenzie S.K."/>
            <person name="Kronauer D.J.C."/>
        </authorList>
    </citation>
    <scope>NUCLEOTIDE SEQUENCE [LARGE SCALE GENOMIC DNA]</scope>
    <source>
        <strain evidence="20">Clonal line C1</strain>
    </source>
</reference>
<dbReference type="GO" id="GO:0140006">
    <property type="term" value="F:histone H3 reader activity"/>
    <property type="evidence" value="ECO:0007669"/>
    <property type="project" value="UniProtKB-ARBA"/>
</dbReference>
<comment type="subcellular location">
    <subcellularLocation>
        <location evidence="2">Chromosome</location>
    </subcellularLocation>
    <subcellularLocation>
        <location evidence="1">Nucleus</location>
    </subcellularLocation>
</comment>
<feature type="compositionally biased region" description="Basic and acidic residues" evidence="16">
    <location>
        <begin position="190"/>
        <end position="219"/>
    </location>
</feature>
<organism evidence="20">
    <name type="scientific">Ooceraea biroi</name>
    <name type="common">Clonal raider ant</name>
    <name type="synonym">Cerapachys biroi</name>
    <dbReference type="NCBI Taxonomy" id="2015173"/>
    <lineage>
        <taxon>Eukaryota</taxon>
        <taxon>Metazoa</taxon>
        <taxon>Ecdysozoa</taxon>
        <taxon>Arthropoda</taxon>
        <taxon>Hexapoda</taxon>
        <taxon>Insecta</taxon>
        <taxon>Pterygota</taxon>
        <taxon>Neoptera</taxon>
        <taxon>Endopterygota</taxon>
        <taxon>Hymenoptera</taxon>
        <taxon>Apocrita</taxon>
        <taxon>Aculeata</taxon>
        <taxon>Formicoidea</taxon>
        <taxon>Formicidae</taxon>
        <taxon>Dorylinae</taxon>
        <taxon>Ooceraea</taxon>
    </lineage>
</organism>
<dbReference type="SUPFAM" id="SSF47370">
    <property type="entry name" value="Bromodomain"/>
    <property type="match status" value="1"/>
</dbReference>
<evidence type="ECO:0000256" key="13">
    <source>
        <dbReference type="PROSITE-ProRule" id="PRU00035"/>
    </source>
</evidence>
<dbReference type="Gene3D" id="3.30.40.10">
    <property type="entry name" value="Zinc/RING finger domain, C3HC4 (zinc finger)"/>
    <property type="match status" value="1"/>
</dbReference>
<dbReference type="FunFam" id="6.10.140.2220:FF:000002">
    <property type="entry name" value="Protein kinase C-binding protein 1 isoform C"/>
    <property type="match status" value="1"/>
</dbReference>
<dbReference type="InterPro" id="IPR057053">
    <property type="entry name" value="MYND_ZMYND11_ZMYD8"/>
</dbReference>
<dbReference type="Pfam" id="PF24324">
    <property type="entry name" value="MYND_ZMYND11_ZMYD8"/>
    <property type="match status" value="1"/>
</dbReference>
<dbReference type="CDD" id="cd20160">
    <property type="entry name" value="PWWP_PRKCBP1"/>
    <property type="match status" value="1"/>
</dbReference>
<keyword evidence="7" id="KW-0156">Chromatin regulator</keyword>
<feature type="compositionally biased region" description="Basic residues" evidence="16">
    <location>
        <begin position="252"/>
        <end position="263"/>
    </location>
</feature>
<dbReference type="CDD" id="cd15538">
    <property type="entry name" value="PHD_PRKCBP1"/>
    <property type="match status" value="1"/>
</dbReference>
<proteinExistence type="predicted"/>
<evidence type="ECO:0000256" key="14">
    <source>
        <dbReference type="PROSITE-ProRule" id="PRU00134"/>
    </source>
</evidence>
<evidence type="ECO:0000256" key="7">
    <source>
        <dbReference type="ARBA" id="ARBA00022853"/>
    </source>
</evidence>
<feature type="domain" description="PWWP" evidence="18">
    <location>
        <begin position="490"/>
        <end position="542"/>
    </location>
</feature>
<evidence type="ECO:0000256" key="5">
    <source>
        <dbReference type="ARBA" id="ARBA00022771"/>
    </source>
</evidence>
<evidence type="ECO:0000256" key="15">
    <source>
        <dbReference type="SAM" id="Coils"/>
    </source>
</evidence>
<feature type="compositionally biased region" description="Polar residues" evidence="16">
    <location>
        <begin position="755"/>
        <end position="768"/>
    </location>
</feature>
<keyword evidence="3" id="KW-0158">Chromosome</keyword>
<dbReference type="PROSITE" id="PS50865">
    <property type="entry name" value="ZF_MYND_2"/>
    <property type="match status" value="1"/>
</dbReference>
<feature type="region of interest" description="Disordered" evidence="16">
    <location>
        <begin position="1139"/>
        <end position="1162"/>
    </location>
</feature>
<evidence type="ECO:0000256" key="8">
    <source>
        <dbReference type="ARBA" id="ARBA00022990"/>
    </source>
</evidence>
<dbReference type="PROSITE" id="PS00633">
    <property type="entry name" value="BROMODOMAIN_1"/>
    <property type="match status" value="1"/>
</dbReference>
<dbReference type="AlphaFoldDB" id="A0A3L8DIT1"/>
<dbReference type="GO" id="GO:0003714">
    <property type="term" value="F:transcription corepressor activity"/>
    <property type="evidence" value="ECO:0007669"/>
    <property type="project" value="TreeGrafter"/>
</dbReference>
<keyword evidence="10 13" id="KW-0103">Bromodomain</keyword>
<evidence type="ECO:0000256" key="6">
    <source>
        <dbReference type="ARBA" id="ARBA00022833"/>
    </source>
</evidence>
<evidence type="ECO:0000259" key="17">
    <source>
        <dbReference type="PROSITE" id="PS50014"/>
    </source>
</evidence>
<dbReference type="PROSITE" id="PS01360">
    <property type="entry name" value="ZF_MYND_1"/>
    <property type="match status" value="1"/>
</dbReference>
<dbReference type="GO" id="GO:0005634">
    <property type="term" value="C:nucleus"/>
    <property type="evidence" value="ECO:0007669"/>
    <property type="project" value="UniProtKB-SubCell"/>
</dbReference>
<dbReference type="Pfam" id="PF00855">
    <property type="entry name" value="PWWP"/>
    <property type="match status" value="1"/>
</dbReference>
<dbReference type="Gene3D" id="2.30.30.140">
    <property type="match status" value="1"/>
</dbReference>
<accession>A0A3L8DIT1</accession>
<dbReference type="GO" id="GO:0005694">
    <property type="term" value="C:chromosome"/>
    <property type="evidence" value="ECO:0007669"/>
    <property type="project" value="UniProtKB-SubCell"/>
</dbReference>
<evidence type="ECO:0000259" key="19">
    <source>
        <dbReference type="PROSITE" id="PS50865"/>
    </source>
</evidence>
<evidence type="ECO:0000256" key="16">
    <source>
        <dbReference type="SAM" id="MobiDB-lite"/>
    </source>
</evidence>
<dbReference type="SMART" id="SM00297">
    <property type="entry name" value="BROMO"/>
    <property type="match status" value="1"/>
</dbReference>
<dbReference type="InterPro" id="IPR002893">
    <property type="entry name" value="Znf_MYND"/>
</dbReference>
<keyword evidence="15" id="KW-0175">Coiled coil</keyword>
<name>A0A3L8DIT1_OOCBI</name>
<dbReference type="InterPro" id="IPR044075">
    <property type="entry name" value="PRKCBP1_PHD"/>
</dbReference>
<evidence type="ECO:0000256" key="2">
    <source>
        <dbReference type="ARBA" id="ARBA00004286"/>
    </source>
</evidence>
<sequence>MSARTTDFTSTELPPGGRSETVRIAINRAFPVDATMQQPVTSFSATIDDVTFRPRNRCSDRRRHEAFAVTSLPETVETANNKWKSSGKTERHVISDREGYHREMAPPAAGKAGIVRRKTFRCGVLMTKMASHEDNKDSVKSSTADKIDTIAQSKTEEKSAVVSLIDENNKLNNAIKEEPINLTDENTSVQRDDANDVQSENKSDLKSQKIDKGVKKEAQDDASSLHTENSSEENVKNEQSKDSSTKAESILKRKQKSLRHKKVSNVSSASTESLEDTGTRSKRKKSKNASDRFCWRCHKQGVNAHCTACPRSWHRKCIGGMPPSLEKWICGECVTILKAENAETRSTAMAQLSVDQLCMLLKHVVEILRDYPGSEPFCKPVDLVEVSTYLDYVIKPMDLSLLESNVRSKLYGSTDAFMADAKWIQHNCIVFNTCGGVYTDTLKLTTAAKQIIKMARQEVSEIEACPDCYAHGRNLPRPQPSWFIEPCRRPHPLVWAKLKGFPFWPAKAMPRLNSQGYVDVRFFGEHDRAWVSPKDLYLYSEEPPAPSPRKRKSDMDECVREITRHCRKLALMFGQFKFAPPKVQYNPNDPTQIKLLLPNYDPLEPNKHYPAGELSTASKKKISRKRTLSKSARSKSQSDESIDKAEVVDASSDKNEKESGATASKVQKLGNVKDISNSQAKLGDNDSKLSKNQVEDVTKVAQTKTVKSDKSKNTKLTLRSNVSSTGNVTGNSSTTGPNSGVNKDTLKDRKEESPVENSTPVTSAGEQSTRTHKKTLLKNIINPKLALSQLENASKTAVKNQKNNNKVYKPKTRLVDKMNAEKALKSISASKENEKQLPSNSGGVVHKVSLLNSNRESTNAQKAIPEIDITLSPPSSTSSAKVQPAVADKSVFLLVVNNGKTELVKQSTPVNYQGSQSALPVKESHQNSLLRKENKAKKTFRNKPNPEIVQCPLSDSGESTEISPTKKNTSLSYELLPPEAGPISARLHHNANELAKKMAQLMEEAYKEAANVNGEKGTADNHQATIFFLRMQIEHMKWQHQQQLAELKHNSDRTLREMRASLEAEKLRSIEETRREAEEEKLRCIAETKRKQWCARCGEEARFFCCWNTAYCDYPCQQSHWPTHMRTCSQPPAYRSNNAVTHDSAGKVHTRPLSKLSGIPPS</sequence>
<evidence type="ECO:0000256" key="3">
    <source>
        <dbReference type="ARBA" id="ARBA00022454"/>
    </source>
</evidence>
<evidence type="ECO:0000256" key="12">
    <source>
        <dbReference type="ARBA" id="ARBA00023242"/>
    </source>
</evidence>
<dbReference type="EMBL" id="QOIP01000007">
    <property type="protein sequence ID" value="RLU20112.1"/>
    <property type="molecule type" value="Genomic_DNA"/>
</dbReference>
<dbReference type="GO" id="GO:0005737">
    <property type="term" value="C:cytoplasm"/>
    <property type="evidence" value="ECO:0007669"/>
    <property type="project" value="TreeGrafter"/>
</dbReference>
<keyword evidence="5 14" id="KW-0863">Zinc-finger</keyword>
<dbReference type="PANTHER" id="PTHR46453">
    <property type="entry name" value="PROTEIN KINASE C-BINDING PROTEIN 1"/>
    <property type="match status" value="1"/>
</dbReference>
<dbReference type="PROSITE" id="PS50014">
    <property type="entry name" value="BROMODOMAIN_2"/>
    <property type="match status" value="1"/>
</dbReference>
<dbReference type="InterPro" id="IPR056987">
    <property type="entry name" value="ZMYND8_CC"/>
</dbReference>
<dbReference type="Proteomes" id="UP000279307">
    <property type="component" value="Chromosome 7"/>
</dbReference>
<evidence type="ECO:0000256" key="9">
    <source>
        <dbReference type="ARBA" id="ARBA00023015"/>
    </source>
</evidence>
<reference evidence="20" key="2">
    <citation type="submission" date="2018-07" db="EMBL/GenBank/DDBJ databases">
        <authorList>
            <person name="Mckenzie S.K."/>
            <person name="Kronauer D.J.C."/>
        </authorList>
    </citation>
    <scope>NUCLEOTIDE SEQUENCE</scope>
    <source>
        <strain evidence="20">Clonal line C1</strain>
    </source>
</reference>
<evidence type="ECO:0000313" key="20">
    <source>
        <dbReference type="EMBL" id="RLU20112.1"/>
    </source>
</evidence>
<dbReference type="InterPro" id="IPR018359">
    <property type="entry name" value="Bromodomain_CS"/>
</dbReference>
<dbReference type="Gene3D" id="1.20.920.10">
    <property type="entry name" value="Bromodomain-like"/>
    <property type="match status" value="1"/>
</dbReference>
<feature type="compositionally biased region" description="Basic and acidic residues" evidence="16">
    <location>
        <begin position="233"/>
        <end position="251"/>
    </location>
</feature>
<feature type="region of interest" description="Disordered" evidence="16">
    <location>
        <begin position="606"/>
        <end position="772"/>
    </location>
</feature>
<feature type="compositionally biased region" description="Low complexity" evidence="16">
    <location>
        <begin position="720"/>
        <end position="742"/>
    </location>
</feature>
<dbReference type="InterPro" id="IPR000313">
    <property type="entry name" value="PWWP_dom"/>
</dbReference>
<dbReference type="InterPro" id="IPR013083">
    <property type="entry name" value="Znf_RING/FYVE/PHD"/>
</dbReference>
<dbReference type="SUPFAM" id="SSF57903">
    <property type="entry name" value="FYVE/PHD zinc finger"/>
    <property type="match status" value="1"/>
</dbReference>
<feature type="compositionally biased region" description="Basic and acidic residues" evidence="16">
    <location>
        <begin position="636"/>
        <end position="659"/>
    </location>
</feature>
<evidence type="ECO:0000256" key="1">
    <source>
        <dbReference type="ARBA" id="ARBA00004123"/>
    </source>
</evidence>
<feature type="compositionally biased region" description="Basic and acidic residues" evidence="16">
    <location>
        <begin position="744"/>
        <end position="753"/>
    </location>
</feature>
<dbReference type="InterPro" id="IPR011011">
    <property type="entry name" value="Znf_FYVE_PHD"/>
</dbReference>
<dbReference type="PANTHER" id="PTHR46453:SF5">
    <property type="entry name" value="PROTEIN KINASE C-BINDING PROTEIN 1 ISOFORM X1"/>
    <property type="match status" value="1"/>
</dbReference>
<feature type="compositionally biased region" description="Polar residues" evidence="16">
    <location>
        <begin position="956"/>
        <end position="968"/>
    </location>
</feature>
<dbReference type="GO" id="GO:0008270">
    <property type="term" value="F:zinc ion binding"/>
    <property type="evidence" value="ECO:0007669"/>
    <property type="project" value="UniProtKB-KW"/>
</dbReference>
<protein>
    <recommendedName>
        <fullName evidence="21">Protein kinase C-binding protein</fullName>
    </recommendedName>
</protein>
<keyword evidence="6" id="KW-0862">Zinc</keyword>
<keyword evidence="8" id="KW-0007">Acetylation</keyword>
<gene>
    <name evidence="20" type="ORF">DMN91_006718</name>
</gene>
<feature type="region of interest" description="Disordered" evidence="16">
    <location>
        <begin position="938"/>
        <end position="968"/>
    </location>
</feature>
<dbReference type="SUPFAM" id="SSF144232">
    <property type="entry name" value="HIT/MYND zinc finger-like"/>
    <property type="match status" value="1"/>
</dbReference>
<feature type="compositionally biased region" description="Basic and acidic residues" evidence="16">
    <location>
        <begin position="683"/>
        <end position="698"/>
    </location>
</feature>